<protein>
    <submittedName>
        <fullName evidence="2">Uncharacterized protein</fullName>
    </submittedName>
</protein>
<organism evidence="1 2">
    <name type="scientific">Panagrolaimus davidi</name>
    <dbReference type="NCBI Taxonomy" id="227884"/>
    <lineage>
        <taxon>Eukaryota</taxon>
        <taxon>Metazoa</taxon>
        <taxon>Ecdysozoa</taxon>
        <taxon>Nematoda</taxon>
        <taxon>Chromadorea</taxon>
        <taxon>Rhabditida</taxon>
        <taxon>Tylenchina</taxon>
        <taxon>Panagrolaimomorpha</taxon>
        <taxon>Panagrolaimoidea</taxon>
        <taxon>Panagrolaimidae</taxon>
        <taxon>Panagrolaimus</taxon>
    </lineage>
</organism>
<sequence length="135" mass="16094">MSCKYFHVRDPIFICYKLRYIAHAANDINRVKYHRQSVEIRSTVLFYPDEDLYITTAIEFSADNRDDLSSFISRIFKCEAKFVSIFYQDLTVEEFKFLTSNVIDLSLHNVRIFVIDEVLFLEEMLELVPNVQYLE</sequence>
<proteinExistence type="predicted"/>
<reference evidence="2" key="1">
    <citation type="submission" date="2022-11" db="UniProtKB">
        <authorList>
            <consortium name="WormBaseParasite"/>
        </authorList>
    </citation>
    <scope>IDENTIFICATION</scope>
</reference>
<dbReference type="WBParaSite" id="PDA_v2.g28052.t1">
    <property type="protein sequence ID" value="PDA_v2.g28052.t1"/>
    <property type="gene ID" value="PDA_v2.g28052"/>
</dbReference>
<dbReference type="AlphaFoldDB" id="A0A914Q902"/>
<dbReference type="Proteomes" id="UP000887578">
    <property type="component" value="Unplaced"/>
</dbReference>
<evidence type="ECO:0000313" key="1">
    <source>
        <dbReference type="Proteomes" id="UP000887578"/>
    </source>
</evidence>
<accession>A0A914Q902</accession>
<evidence type="ECO:0000313" key="2">
    <source>
        <dbReference type="WBParaSite" id="PDA_v2.g28052.t1"/>
    </source>
</evidence>
<name>A0A914Q902_9BILA</name>
<keyword evidence="1" id="KW-1185">Reference proteome</keyword>